<dbReference type="GO" id="GO:0097320">
    <property type="term" value="P:plasma membrane tubulation"/>
    <property type="evidence" value="ECO:0007669"/>
    <property type="project" value="TreeGrafter"/>
</dbReference>
<dbReference type="Proteomes" id="UP000078561">
    <property type="component" value="Unassembled WGS sequence"/>
</dbReference>
<dbReference type="SMART" id="SM00326">
    <property type="entry name" value="SH3"/>
    <property type="match status" value="1"/>
</dbReference>
<dbReference type="InterPro" id="IPR004148">
    <property type="entry name" value="BAR_dom"/>
</dbReference>
<dbReference type="EMBL" id="LT554307">
    <property type="protein sequence ID" value="SAM03907.1"/>
    <property type="molecule type" value="Genomic_DNA"/>
</dbReference>
<evidence type="ECO:0000259" key="4">
    <source>
        <dbReference type="PROSITE" id="PS51021"/>
    </source>
</evidence>
<organism evidence="5">
    <name type="scientific">Absidia glauca</name>
    <name type="common">Pin mould</name>
    <dbReference type="NCBI Taxonomy" id="4829"/>
    <lineage>
        <taxon>Eukaryota</taxon>
        <taxon>Fungi</taxon>
        <taxon>Fungi incertae sedis</taxon>
        <taxon>Mucoromycota</taxon>
        <taxon>Mucoromycotina</taxon>
        <taxon>Mucoromycetes</taxon>
        <taxon>Mucorales</taxon>
        <taxon>Cunninghamellaceae</taxon>
        <taxon>Absidia</taxon>
    </lineage>
</organism>
<dbReference type="Pfam" id="PF00018">
    <property type="entry name" value="SH3_1"/>
    <property type="match status" value="1"/>
</dbReference>
<dbReference type="GO" id="GO:0015629">
    <property type="term" value="C:actin cytoskeleton"/>
    <property type="evidence" value="ECO:0007669"/>
    <property type="project" value="TreeGrafter"/>
</dbReference>
<dbReference type="PROSITE" id="PS51021">
    <property type="entry name" value="BAR"/>
    <property type="match status" value="1"/>
</dbReference>
<evidence type="ECO:0000256" key="1">
    <source>
        <dbReference type="ARBA" id="ARBA00022443"/>
    </source>
</evidence>
<dbReference type="SUPFAM" id="SSF50044">
    <property type="entry name" value="SH3-domain"/>
    <property type="match status" value="1"/>
</dbReference>
<dbReference type="PANTHER" id="PTHR47174">
    <property type="entry name" value="BRIDGING INTEGRATOR 3"/>
    <property type="match status" value="1"/>
</dbReference>
<accession>A0A168Q8N6</accession>
<proteinExistence type="predicted"/>
<dbReference type="InterPro" id="IPR036028">
    <property type="entry name" value="SH3-like_dom_sf"/>
</dbReference>
<dbReference type="OMA" id="YEIANEC"/>
<dbReference type="FunFam" id="2.30.30.40:FF:000100">
    <property type="entry name" value="SH3 domain-containing YSC84-like protein 1"/>
    <property type="match status" value="1"/>
</dbReference>
<feature type="domain" description="SH3" evidence="3">
    <location>
        <begin position="333"/>
        <end position="392"/>
    </location>
</feature>
<evidence type="ECO:0000256" key="2">
    <source>
        <dbReference type="PROSITE-ProRule" id="PRU00192"/>
    </source>
</evidence>
<dbReference type="OrthoDB" id="443981at2759"/>
<evidence type="ECO:0008006" key="7">
    <source>
        <dbReference type="Google" id="ProtNLM"/>
    </source>
</evidence>
<evidence type="ECO:0000313" key="6">
    <source>
        <dbReference type="Proteomes" id="UP000078561"/>
    </source>
</evidence>
<dbReference type="FunCoup" id="A0A168Q8N6">
    <property type="interactions" value="143"/>
</dbReference>
<dbReference type="InterPro" id="IPR027267">
    <property type="entry name" value="AH/BAR_dom_sf"/>
</dbReference>
<dbReference type="InterPro" id="IPR046982">
    <property type="entry name" value="BIN3/RVS161-like"/>
</dbReference>
<dbReference type="GO" id="GO:0008289">
    <property type="term" value="F:lipid binding"/>
    <property type="evidence" value="ECO:0007669"/>
    <property type="project" value="TreeGrafter"/>
</dbReference>
<dbReference type="STRING" id="4829.A0A168Q8N6"/>
<keyword evidence="1 2" id="KW-0728">SH3 domain</keyword>
<gene>
    <name evidence="5" type="primary">ABSGL_09763.1 scaffold 11617</name>
</gene>
<dbReference type="Pfam" id="PF03114">
    <property type="entry name" value="BAR"/>
    <property type="match status" value="1"/>
</dbReference>
<sequence length="392" mass="44911">MSWKGLQKAIHRLPHQVLNRKAEATQDPEFIGLEKKFKTNVHMVERLYKDVQAYRDSIAAAMMHQANMGADLSAIYDPYIGTPAVEGMIQKRVPATAPEATQAVNDAEAALGYCRDEVLPELDRLDLNVTRPLLELLDIGKCIDKTIVKRSHKLIDYDRHRLALAKLNAKQERSFSDEKQIFKASFFFSKQMQSTQDYDYLNTMLKDQLPQYLQLHALFIQPVFENLYQIQARIYGMIYARCYELMNTNTNYFITNDYGIEDGFQYRKSQHDVRAEMENMDLLKSGGKAWLAGNAPPSFSLFQGLTLKERAELREQEQHAITAPPPQYAITAPPPQYVVALYDYQAQADGDLSFQKDDKIEIVERTADQNGWWTGKLHGRTGLFPGNYVADH</sequence>
<feature type="domain" description="BAR" evidence="4">
    <location>
        <begin position="15"/>
        <end position="258"/>
    </location>
</feature>
<dbReference type="Gene3D" id="1.20.1270.60">
    <property type="entry name" value="Arfaptin homology (AH) domain/BAR domain"/>
    <property type="match status" value="1"/>
</dbReference>
<dbReference type="InParanoid" id="A0A168Q8N6"/>
<dbReference type="GO" id="GO:0006897">
    <property type="term" value="P:endocytosis"/>
    <property type="evidence" value="ECO:0007669"/>
    <property type="project" value="InterPro"/>
</dbReference>
<dbReference type="Gene3D" id="2.30.30.40">
    <property type="entry name" value="SH3 Domains"/>
    <property type="match status" value="1"/>
</dbReference>
<dbReference type="GO" id="GO:1990528">
    <property type="term" value="C:Rvs161p-Rvs167p complex"/>
    <property type="evidence" value="ECO:0007669"/>
    <property type="project" value="TreeGrafter"/>
</dbReference>
<protein>
    <recommendedName>
        <fullName evidence="7">SH3 domain-containing protein</fullName>
    </recommendedName>
</protein>
<dbReference type="InterPro" id="IPR001452">
    <property type="entry name" value="SH3_domain"/>
</dbReference>
<name>A0A168Q8N6_ABSGL</name>
<evidence type="ECO:0000259" key="3">
    <source>
        <dbReference type="PROSITE" id="PS50002"/>
    </source>
</evidence>
<dbReference type="GO" id="GO:0043332">
    <property type="term" value="C:mating projection tip"/>
    <property type="evidence" value="ECO:0007669"/>
    <property type="project" value="TreeGrafter"/>
</dbReference>
<dbReference type="AlphaFoldDB" id="A0A168Q8N6"/>
<dbReference type="SUPFAM" id="SSF103657">
    <property type="entry name" value="BAR/IMD domain-like"/>
    <property type="match status" value="1"/>
</dbReference>
<evidence type="ECO:0000313" key="5">
    <source>
        <dbReference type="EMBL" id="SAM03907.1"/>
    </source>
</evidence>
<reference evidence="5" key="1">
    <citation type="submission" date="2016-04" db="EMBL/GenBank/DDBJ databases">
        <authorList>
            <person name="Evans L.H."/>
            <person name="Alamgir A."/>
            <person name="Owens N."/>
            <person name="Weber N.D."/>
            <person name="Virtaneva K."/>
            <person name="Barbian K."/>
            <person name="Babar A."/>
            <person name="Rosenke K."/>
        </authorList>
    </citation>
    <scope>NUCLEOTIDE SEQUENCE [LARGE SCALE GENOMIC DNA]</scope>
    <source>
        <strain evidence="5">CBS 101.48</strain>
    </source>
</reference>
<keyword evidence="6" id="KW-1185">Reference proteome</keyword>
<dbReference type="GO" id="GO:0051666">
    <property type="term" value="P:actin cortical patch localization"/>
    <property type="evidence" value="ECO:0007669"/>
    <property type="project" value="InterPro"/>
</dbReference>
<dbReference type="GO" id="GO:0031097">
    <property type="term" value="C:medial cortex"/>
    <property type="evidence" value="ECO:0007669"/>
    <property type="project" value="TreeGrafter"/>
</dbReference>
<dbReference type="PANTHER" id="PTHR47174:SF1">
    <property type="entry name" value="REDUCED VIABILITY UPON STARVATION PROTEIN 167"/>
    <property type="match status" value="1"/>
</dbReference>
<dbReference type="PROSITE" id="PS50002">
    <property type="entry name" value="SH3"/>
    <property type="match status" value="1"/>
</dbReference>
<dbReference type="PRINTS" id="PR00452">
    <property type="entry name" value="SH3DOMAIN"/>
</dbReference>
<dbReference type="SMART" id="SM00721">
    <property type="entry name" value="BAR"/>
    <property type="match status" value="1"/>
</dbReference>